<dbReference type="EC" id="1.13.12.3" evidence="3"/>
<feature type="domain" description="Amine oxidase" evidence="8">
    <location>
        <begin position="50"/>
        <end position="460"/>
    </location>
</feature>
<comment type="catalytic activity">
    <reaction evidence="6">
        <text>L-tryptophan + O2 = indole-3-acetamide + CO2 + H2O</text>
        <dbReference type="Rhea" id="RHEA:16165"/>
        <dbReference type="ChEBI" id="CHEBI:15377"/>
        <dbReference type="ChEBI" id="CHEBI:15379"/>
        <dbReference type="ChEBI" id="CHEBI:16031"/>
        <dbReference type="ChEBI" id="CHEBI:16526"/>
        <dbReference type="ChEBI" id="CHEBI:57912"/>
        <dbReference type="EC" id="1.13.12.3"/>
    </reaction>
</comment>
<feature type="coiled-coil region" evidence="7">
    <location>
        <begin position="132"/>
        <end position="159"/>
    </location>
</feature>
<evidence type="ECO:0000256" key="4">
    <source>
        <dbReference type="ARBA" id="ARBA00017871"/>
    </source>
</evidence>
<evidence type="ECO:0000256" key="1">
    <source>
        <dbReference type="ARBA" id="ARBA00004814"/>
    </source>
</evidence>
<sequence length="465" mass="50868">MIRTPSRREVLQFAWLAAGAAVFDGGCAASALHEHSPEKRRDTLILGAGIAGLAAAYELRRAGHDVSILEARTRVGGRLWTDRTWGGIPIDLGGSWIHGTEGNPLTALCNELGIRTMEFDPSTTQVTYSGSRRLAEDERVQMEKDLTRLEERVDGIDAKSNPGLSAEQAIDRALRELDLGRTRARYARQGMRANILQDDAGDPNEVALRAIQDGSEFGGEEAVFPGGYNQLTDRLAEGLDIHLDCVVTRIEHSDSGVRVVTNRGIFTANRALVTFPLGVLQRGRIAFAPELPARKLRAIQRLGVGVLDKVYLRFDRAFWDHAESIHQMDPIDEAWSVWTDMGPVTKAPVLLAFIGGAVARRIENMTDAAILAGAMGSLRTMYGARVPEPTATRITRWANDPFAFGSYSFDKVGSSPDDFHALAEPVGRRLLFAGEATEAENYQTVHGALMSGRREAQRILAERAG</sequence>
<name>A0ABZ2K6A4_9BACT</name>
<dbReference type="InterPro" id="IPR002937">
    <property type="entry name" value="Amino_oxidase"/>
</dbReference>
<comment type="similarity">
    <text evidence="2">Belongs to the tryptophan 2-monooxygenase family.</text>
</comment>
<dbReference type="InterPro" id="IPR006311">
    <property type="entry name" value="TAT_signal"/>
</dbReference>
<dbReference type="PANTHER" id="PTHR10742:SF410">
    <property type="entry name" value="LYSINE-SPECIFIC HISTONE DEMETHYLASE 2"/>
    <property type="match status" value="1"/>
</dbReference>
<dbReference type="Gene3D" id="3.50.50.60">
    <property type="entry name" value="FAD/NAD(P)-binding domain"/>
    <property type="match status" value="1"/>
</dbReference>
<dbReference type="InterPro" id="IPR050281">
    <property type="entry name" value="Flavin_monoamine_oxidase"/>
</dbReference>
<protein>
    <recommendedName>
        <fullName evidence="4">Tryptophan 2-monooxygenase</fullName>
        <ecNumber evidence="3">1.13.12.3</ecNumber>
    </recommendedName>
</protein>
<evidence type="ECO:0000256" key="3">
    <source>
        <dbReference type="ARBA" id="ARBA00012535"/>
    </source>
</evidence>
<keyword evidence="5" id="KW-0073">Auxin biosynthesis</keyword>
<dbReference type="Gene3D" id="3.90.660.10">
    <property type="match status" value="1"/>
</dbReference>
<dbReference type="Pfam" id="PF01593">
    <property type="entry name" value="Amino_oxidase"/>
    <property type="match status" value="1"/>
</dbReference>
<dbReference type="EMBL" id="CP089982">
    <property type="protein sequence ID" value="WXA94216.1"/>
    <property type="molecule type" value="Genomic_DNA"/>
</dbReference>
<accession>A0ABZ2K6A4</accession>
<evidence type="ECO:0000256" key="6">
    <source>
        <dbReference type="ARBA" id="ARBA00047321"/>
    </source>
</evidence>
<dbReference type="InterPro" id="IPR036188">
    <property type="entry name" value="FAD/NAD-bd_sf"/>
</dbReference>
<evidence type="ECO:0000259" key="8">
    <source>
        <dbReference type="Pfam" id="PF01593"/>
    </source>
</evidence>
<proteinExistence type="inferred from homology"/>
<evidence type="ECO:0000256" key="5">
    <source>
        <dbReference type="ARBA" id="ARBA00023070"/>
    </source>
</evidence>
<organism evidence="9 10">
    <name type="scientific">Pendulispora brunnea</name>
    <dbReference type="NCBI Taxonomy" id="2905690"/>
    <lineage>
        <taxon>Bacteria</taxon>
        <taxon>Pseudomonadati</taxon>
        <taxon>Myxococcota</taxon>
        <taxon>Myxococcia</taxon>
        <taxon>Myxococcales</taxon>
        <taxon>Sorangiineae</taxon>
        <taxon>Pendulisporaceae</taxon>
        <taxon>Pendulispora</taxon>
    </lineage>
</organism>
<reference evidence="9 10" key="1">
    <citation type="submission" date="2021-12" db="EMBL/GenBank/DDBJ databases">
        <title>Discovery of the Pendulisporaceae a myxobacterial family with distinct sporulation behavior and unique specialized metabolism.</title>
        <authorList>
            <person name="Garcia R."/>
            <person name="Popoff A."/>
            <person name="Bader C.D."/>
            <person name="Loehr J."/>
            <person name="Walesch S."/>
            <person name="Walt C."/>
            <person name="Boldt J."/>
            <person name="Bunk B."/>
            <person name="Haeckl F.J.F.P.J."/>
            <person name="Gunesch A.P."/>
            <person name="Birkelbach J."/>
            <person name="Nuebel U."/>
            <person name="Pietschmann T."/>
            <person name="Bach T."/>
            <person name="Mueller R."/>
        </authorList>
    </citation>
    <scope>NUCLEOTIDE SEQUENCE [LARGE SCALE GENOMIC DNA]</scope>
    <source>
        <strain evidence="9 10">MSr12523</strain>
    </source>
</reference>
<keyword evidence="10" id="KW-1185">Reference proteome</keyword>
<evidence type="ECO:0000313" key="9">
    <source>
        <dbReference type="EMBL" id="WXA94216.1"/>
    </source>
</evidence>
<evidence type="ECO:0000256" key="2">
    <source>
        <dbReference type="ARBA" id="ARBA00005833"/>
    </source>
</evidence>
<dbReference type="SUPFAM" id="SSF54373">
    <property type="entry name" value="FAD-linked reductases, C-terminal domain"/>
    <property type="match status" value="1"/>
</dbReference>
<keyword evidence="7" id="KW-0175">Coiled coil</keyword>
<dbReference type="Proteomes" id="UP001379533">
    <property type="component" value="Chromosome"/>
</dbReference>
<dbReference type="SUPFAM" id="SSF51905">
    <property type="entry name" value="FAD/NAD(P)-binding domain"/>
    <property type="match status" value="1"/>
</dbReference>
<evidence type="ECO:0000313" key="10">
    <source>
        <dbReference type="Proteomes" id="UP001379533"/>
    </source>
</evidence>
<gene>
    <name evidence="9" type="ORF">LZC95_48200</name>
</gene>
<comment type="pathway">
    <text evidence="1">Plant hormone metabolism; auxin biosynthesis.</text>
</comment>
<dbReference type="PANTHER" id="PTHR10742">
    <property type="entry name" value="FLAVIN MONOAMINE OXIDASE"/>
    <property type="match status" value="1"/>
</dbReference>
<evidence type="ECO:0000256" key="7">
    <source>
        <dbReference type="SAM" id="Coils"/>
    </source>
</evidence>
<dbReference type="PROSITE" id="PS51318">
    <property type="entry name" value="TAT"/>
    <property type="match status" value="1"/>
</dbReference>